<dbReference type="EMBL" id="BGPR01061693">
    <property type="protein sequence ID" value="GBO37319.1"/>
    <property type="molecule type" value="Genomic_DNA"/>
</dbReference>
<organism evidence="2 3">
    <name type="scientific">Araneus ventricosus</name>
    <name type="common">Orbweaver spider</name>
    <name type="synonym">Epeira ventricosa</name>
    <dbReference type="NCBI Taxonomy" id="182803"/>
    <lineage>
        <taxon>Eukaryota</taxon>
        <taxon>Metazoa</taxon>
        <taxon>Ecdysozoa</taxon>
        <taxon>Arthropoda</taxon>
        <taxon>Chelicerata</taxon>
        <taxon>Arachnida</taxon>
        <taxon>Araneae</taxon>
        <taxon>Araneomorphae</taxon>
        <taxon>Entelegynae</taxon>
        <taxon>Araneoidea</taxon>
        <taxon>Araneidae</taxon>
        <taxon>Araneus</taxon>
    </lineage>
</organism>
<accession>A0A4Y2WJC3</accession>
<feature type="region of interest" description="Disordered" evidence="1">
    <location>
        <begin position="72"/>
        <end position="93"/>
    </location>
</feature>
<sequence>MPTFEEGTKMLLFERPNGDKAFHVMKMMNQKRDKMQTGIKENYGMQRSLLHAYSCDSATDLSDNVCGSCNNDSRLDLENRKQPSMDKTLKKTR</sequence>
<dbReference type="Proteomes" id="UP000499080">
    <property type="component" value="Unassembled WGS sequence"/>
</dbReference>
<protein>
    <submittedName>
        <fullName evidence="2">Uncharacterized protein</fullName>
    </submittedName>
</protein>
<feature type="compositionally biased region" description="Basic and acidic residues" evidence="1">
    <location>
        <begin position="73"/>
        <end position="93"/>
    </location>
</feature>
<dbReference type="AlphaFoldDB" id="A0A4Y2WJC3"/>
<evidence type="ECO:0000256" key="1">
    <source>
        <dbReference type="SAM" id="MobiDB-lite"/>
    </source>
</evidence>
<reference evidence="2 3" key="1">
    <citation type="journal article" date="2019" name="Sci. Rep.">
        <title>Orb-weaving spider Araneus ventricosus genome elucidates the spidroin gene catalogue.</title>
        <authorList>
            <person name="Kono N."/>
            <person name="Nakamura H."/>
            <person name="Ohtoshi R."/>
            <person name="Moran D.A.P."/>
            <person name="Shinohara A."/>
            <person name="Yoshida Y."/>
            <person name="Fujiwara M."/>
            <person name="Mori M."/>
            <person name="Tomita M."/>
            <person name="Arakawa K."/>
        </authorList>
    </citation>
    <scope>NUCLEOTIDE SEQUENCE [LARGE SCALE GENOMIC DNA]</scope>
</reference>
<keyword evidence="3" id="KW-1185">Reference proteome</keyword>
<comment type="caution">
    <text evidence="2">The sequence shown here is derived from an EMBL/GenBank/DDBJ whole genome shotgun (WGS) entry which is preliminary data.</text>
</comment>
<name>A0A4Y2WJC3_ARAVE</name>
<evidence type="ECO:0000313" key="2">
    <source>
        <dbReference type="EMBL" id="GBO37319.1"/>
    </source>
</evidence>
<proteinExistence type="predicted"/>
<gene>
    <name evidence="2" type="ORF">AVEN_100195_1</name>
</gene>
<evidence type="ECO:0000313" key="3">
    <source>
        <dbReference type="Proteomes" id="UP000499080"/>
    </source>
</evidence>